<keyword evidence="1" id="KW-1133">Transmembrane helix</keyword>
<evidence type="ECO:0000313" key="3">
    <source>
        <dbReference type="Proteomes" id="UP000565205"/>
    </source>
</evidence>
<dbReference type="InterPro" id="IPR018895">
    <property type="entry name" value="DUF2474"/>
</dbReference>
<comment type="caution">
    <text evidence="2">The sequence shown here is derived from an EMBL/GenBank/DDBJ whole genome shotgun (WGS) entry which is preliminary data.</text>
</comment>
<keyword evidence="1" id="KW-0812">Transmembrane</keyword>
<evidence type="ECO:0000256" key="1">
    <source>
        <dbReference type="SAM" id="Phobius"/>
    </source>
</evidence>
<gene>
    <name evidence="2" type="ORF">HUK83_03905</name>
</gene>
<reference evidence="2 3" key="1">
    <citation type="submission" date="2020-06" db="EMBL/GenBank/DDBJ databases">
        <title>Description of novel acetic acid bacteria.</title>
        <authorList>
            <person name="Sombolestani A."/>
        </authorList>
    </citation>
    <scope>NUCLEOTIDE SEQUENCE [LARGE SCALE GENOMIC DNA]</scope>
    <source>
        <strain evidence="2 3">LMG 26838</strain>
    </source>
</reference>
<feature type="transmembrane region" description="Helical" evidence="1">
    <location>
        <begin position="18"/>
        <end position="36"/>
    </location>
</feature>
<dbReference type="Pfam" id="PF10617">
    <property type="entry name" value="DUF2474"/>
    <property type="match status" value="1"/>
</dbReference>
<evidence type="ECO:0000313" key="2">
    <source>
        <dbReference type="EMBL" id="NVN29480.1"/>
    </source>
</evidence>
<accession>A0A850NN99</accession>
<dbReference type="Proteomes" id="UP000565205">
    <property type="component" value="Unassembled WGS sequence"/>
</dbReference>
<organism evidence="2 3">
    <name type="scientific">Endobacter medicaginis</name>
    <dbReference type="NCBI Taxonomy" id="1181271"/>
    <lineage>
        <taxon>Bacteria</taxon>
        <taxon>Pseudomonadati</taxon>
        <taxon>Pseudomonadota</taxon>
        <taxon>Alphaproteobacteria</taxon>
        <taxon>Acetobacterales</taxon>
        <taxon>Acetobacteraceae</taxon>
        <taxon>Endobacter</taxon>
    </lineage>
</organism>
<sequence>MTELPPDPAAARPLGRRLLWFVAIWAASVVVVAVVAEGMKRMILG</sequence>
<name>A0A850NN99_9PROT</name>
<protein>
    <submittedName>
        <fullName evidence="2">DUF2474 family protein</fullName>
    </submittedName>
</protein>
<proteinExistence type="predicted"/>
<dbReference type="AlphaFoldDB" id="A0A850NN99"/>
<keyword evidence="1" id="KW-0472">Membrane</keyword>
<dbReference type="EMBL" id="JABXXQ010000040">
    <property type="protein sequence ID" value="NVN29480.1"/>
    <property type="molecule type" value="Genomic_DNA"/>
</dbReference>